<evidence type="ECO:0000313" key="1">
    <source>
        <dbReference type="EMBL" id="GBP04653.1"/>
    </source>
</evidence>
<keyword evidence="2" id="KW-1185">Reference proteome</keyword>
<sequence>MRRYQIGQSVSRPKFDGAGYSARVNVFRAPVPRSNISVKEPKHIRGTDTLAALNAASRAVNSGLRAPAVRAHAAPARVLLELRYSRSSRE</sequence>
<dbReference type="Proteomes" id="UP000299102">
    <property type="component" value="Unassembled WGS sequence"/>
</dbReference>
<gene>
    <name evidence="1" type="ORF">EVAR_3980_1</name>
</gene>
<accession>A0A4C1SR06</accession>
<comment type="caution">
    <text evidence="1">The sequence shown here is derived from an EMBL/GenBank/DDBJ whole genome shotgun (WGS) entry which is preliminary data.</text>
</comment>
<proteinExistence type="predicted"/>
<dbReference type="EMBL" id="BGZK01000014">
    <property type="protein sequence ID" value="GBP04653.1"/>
    <property type="molecule type" value="Genomic_DNA"/>
</dbReference>
<protein>
    <submittedName>
        <fullName evidence="1">Uncharacterized protein</fullName>
    </submittedName>
</protein>
<name>A0A4C1SR06_EUMVA</name>
<dbReference type="AlphaFoldDB" id="A0A4C1SR06"/>
<evidence type="ECO:0000313" key="2">
    <source>
        <dbReference type="Proteomes" id="UP000299102"/>
    </source>
</evidence>
<reference evidence="1 2" key="1">
    <citation type="journal article" date="2019" name="Commun. Biol.">
        <title>The bagworm genome reveals a unique fibroin gene that provides high tensile strength.</title>
        <authorList>
            <person name="Kono N."/>
            <person name="Nakamura H."/>
            <person name="Ohtoshi R."/>
            <person name="Tomita M."/>
            <person name="Numata K."/>
            <person name="Arakawa K."/>
        </authorList>
    </citation>
    <scope>NUCLEOTIDE SEQUENCE [LARGE SCALE GENOMIC DNA]</scope>
</reference>
<organism evidence="1 2">
    <name type="scientific">Eumeta variegata</name>
    <name type="common">Bagworm moth</name>
    <name type="synonym">Eumeta japonica</name>
    <dbReference type="NCBI Taxonomy" id="151549"/>
    <lineage>
        <taxon>Eukaryota</taxon>
        <taxon>Metazoa</taxon>
        <taxon>Ecdysozoa</taxon>
        <taxon>Arthropoda</taxon>
        <taxon>Hexapoda</taxon>
        <taxon>Insecta</taxon>
        <taxon>Pterygota</taxon>
        <taxon>Neoptera</taxon>
        <taxon>Endopterygota</taxon>
        <taxon>Lepidoptera</taxon>
        <taxon>Glossata</taxon>
        <taxon>Ditrysia</taxon>
        <taxon>Tineoidea</taxon>
        <taxon>Psychidae</taxon>
        <taxon>Oiketicinae</taxon>
        <taxon>Eumeta</taxon>
    </lineage>
</organism>